<evidence type="ECO:0000313" key="1">
    <source>
        <dbReference type="EMBL" id="CAF4399322.1"/>
    </source>
</evidence>
<organism evidence="1 2">
    <name type="scientific">Rotaria magnacalcarata</name>
    <dbReference type="NCBI Taxonomy" id="392030"/>
    <lineage>
        <taxon>Eukaryota</taxon>
        <taxon>Metazoa</taxon>
        <taxon>Spiralia</taxon>
        <taxon>Gnathifera</taxon>
        <taxon>Rotifera</taxon>
        <taxon>Eurotatoria</taxon>
        <taxon>Bdelloidea</taxon>
        <taxon>Philodinida</taxon>
        <taxon>Philodinidae</taxon>
        <taxon>Rotaria</taxon>
    </lineage>
</organism>
<dbReference type="Proteomes" id="UP000676336">
    <property type="component" value="Unassembled WGS sequence"/>
</dbReference>
<reference evidence="1" key="1">
    <citation type="submission" date="2021-02" db="EMBL/GenBank/DDBJ databases">
        <authorList>
            <person name="Nowell W R."/>
        </authorList>
    </citation>
    <scope>NUCLEOTIDE SEQUENCE</scope>
</reference>
<sequence>MQHGSSFPSNLPR</sequence>
<feature type="non-terminal residue" evidence="1">
    <location>
        <position position="13"/>
    </location>
</feature>
<evidence type="ECO:0000313" key="2">
    <source>
        <dbReference type="Proteomes" id="UP000676336"/>
    </source>
</evidence>
<protein>
    <submittedName>
        <fullName evidence="1">Uncharacterized protein</fullName>
    </submittedName>
</protein>
<accession>A0A8S2VKY8</accession>
<gene>
    <name evidence="1" type="ORF">SMN809_LOCUS30373</name>
</gene>
<proteinExistence type="predicted"/>
<comment type="caution">
    <text evidence="1">The sequence shown here is derived from an EMBL/GenBank/DDBJ whole genome shotgun (WGS) entry which is preliminary data.</text>
</comment>
<dbReference type="EMBL" id="CAJOBI010057171">
    <property type="protein sequence ID" value="CAF4399322.1"/>
    <property type="molecule type" value="Genomic_DNA"/>
</dbReference>
<name>A0A8S2VKY8_9BILA</name>